<dbReference type="Proteomes" id="UP000289808">
    <property type="component" value="Unassembled WGS sequence"/>
</dbReference>
<protein>
    <submittedName>
        <fullName evidence="2">Peptide deformylase</fullName>
        <ecNumber evidence="3">3.5.1.88</ecNumber>
    </submittedName>
</protein>
<keyword evidence="3" id="KW-0378">Hydrolase</keyword>
<reference evidence="3" key="5">
    <citation type="submission" date="2024-06" db="EMBL/GenBank/DDBJ databases">
        <title>Vaginal Lactobacillus fatty acid response mechanisms reveal a metabolite-targeted strategy for bacterial vaginosis treatment.</title>
        <authorList>
            <person name="Zhu M."/>
            <person name="Blainey P.C."/>
            <person name="Bloom S.M."/>
            <person name="Kwon D.S."/>
        </authorList>
    </citation>
    <scope>NUCLEOTIDE SEQUENCE</scope>
    <source>
        <strain evidence="3">194_F1_1</strain>
    </source>
</reference>
<evidence type="ECO:0000313" key="5">
    <source>
        <dbReference type="EMBL" id="RXF58970.1"/>
    </source>
</evidence>
<evidence type="ECO:0000313" key="3">
    <source>
        <dbReference type="EMBL" id="MES5150424.1"/>
    </source>
</evidence>
<evidence type="ECO:0000313" key="10">
    <source>
        <dbReference type="Proteomes" id="UP000510660"/>
    </source>
</evidence>
<dbReference type="PATRIC" id="fig|47770.28.peg.136"/>
<accession>A0A125P8W6</accession>
<dbReference type="PANTHER" id="PTHR10458">
    <property type="entry name" value="PEPTIDE DEFORMYLASE"/>
    <property type="match status" value="1"/>
</dbReference>
<dbReference type="InterPro" id="IPR023635">
    <property type="entry name" value="Peptide_deformylase"/>
</dbReference>
<reference evidence="2 7" key="1">
    <citation type="journal article" date="2016" name="Microbiology (Mosc.)">
        <title>Comparison of Lactobacillus crispatus isolates from Lactobacillus-dominated vaginal microbiomes with isolates from microbiomes containing bacterial vaginosis-associated bacteria.</title>
        <authorList>
            <person name="Abdelmaksoud A.A."/>
            <person name="Koparde V.N."/>
            <person name="Sheth N.U."/>
            <person name="Serrano M.G."/>
            <person name="Glascock A.L."/>
            <person name="Fettweis J.M."/>
            <person name="Strauss Iii J.F."/>
            <person name="Buck G.A."/>
            <person name="Jefferson K.K."/>
        </authorList>
    </citation>
    <scope>NUCLEOTIDE SEQUENCE [LARGE SCALE GENOMIC DNA]</scope>
    <source>
        <strain evidence="2 7">VMC3</strain>
    </source>
</reference>
<dbReference type="EMBL" id="SCLX01000010">
    <property type="protein sequence ID" value="RXF58970.1"/>
    <property type="molecule type" value="Genomic_DNA"/>
</dbReference>
<reference evidence="5 8" key="3">
    <citation type="submission" date="2019-01" db="EMBL/GenBank/DDBJ databases">
        <title>The genome sequence of Lactobacillus crispatus L49.</title>
        <authorList>
            <person name="Zhong J."/>
            <person name="Zhang J."/>
        </authorList>
    </citation>
    <scope>NUCLEOTIDE SEQUENCE [LARGE SCALE GENOMIC DNA]</scope>
    <source>
        <strain evidence="5 8">L49</strain>
    </source>
</reference>
<evidence type="ECO:0000313" key="4">
    <source>
        <dbReference type="EMBL" id="QLL72988.1"/>
    </source>
</evidence>
<dbReference type="PANTHER" id="PTHR10458:SF22">
    <property type="entry name" value="PEPTIDE DEFORMYLASE"/>
    <property type="match status" value="1"/>
</dbReference>
<dbReference type="PIRSF" id="PIRSF004749">
    <property type="entry name" value="Pep_def"/>
    <property type="match status" value="1"/>
</dbReference>
<gene>
    <name evidence="3" type="ORF">ABVC42_11005</name>
    <name evidence="2" type="ORF">AEL95_03605</name>
    <name evidence="6" type="ORF">CEE75_00525</name>
    <name evidence="5" type="ORF">ERD32_02895</name>
    <name evidence="4" type="ORF">GTO85_00410</name>
</gene>
<dbReference type="EMBL" id="NKLP01000007">
    <property type="protein sequence ID" value="TDN34520.1"/>
    <property type="molecule type" value="Genomic_DNA"/>
</dbReference>
<dbReference type="Proteomes" id="UP001434419">
    <property type="component" value="Unassembled WGS sequence"/>
</dbReference>
<sequence length="137" mass="15451">MTAQKIIHNRLFLRQKSDLAGKNDLQVAINLRDTLLANRGKAAGLAANMIGQTKQIIAFYAGPLPFVMLNPRIIQKKQMYLASEGCLSLEGERNVQRYEEITVTYQNMELETVTQTFGDFIAETIQHEIDHCNGILI</sequence>
<proteinExistence type="inferred from homology"/>
<evidence type="ECO:0000313" key="2">
    <source>
        <dbReference type="EMBL" id="KWU04241.1"/>
    </source>
</evidence>
<dbReference type="PRINTS" id="PR01576">
    <property type="entry name" value="PDEFORMYLASE"/>
</dbReference>
<reference evidence="6 9" key="2">
    <citation type="submission" date="2017-06" db="EMBL/GenBank/DDBJ databases">
        <authorList>
            <person name="Swanenburg J."/>
            <person name="Kort R."/>
        </authorList>
    </citation>
    <scope>NUCLEOTIDE SEQUENCE [LARGE SCALE GENOMIC DNA]</scope>
    <source>
        <strain evidence="6 9">RL05</strain>
    </source>
</reference>
<organism evidence="2 7">
    <name type="scientific">Lactobacillus crispatus</name>
    <dbReference type="NCBI Taxonomy" id="47770"/>
    <lineage>
        <taxon>Bacteria</taxon>
        <taxon>Bacillati</taxon>
        <taxon>Bacillota</taxon>
        <taxon>Bacilli</taxon>
        <taxon>Lactobacillales</taxon>
        <taxon>Lactobacillaceae</taxon>
        <taxon>Lactobacillus</taxon>
    </lineage>
</organism>
<dbReference type="RefSeq" id="WP_005721939.1">
    <property type="nucleotide sequence ID" value="NZ_AP025162.1"/>
</dbReference>
<dbReference type="SUPFAM" id="SSF56420">
    <property type="entry name" value="Peptide deformylase"/>
    <property type="match status" value="1"/>
</dbReference>
<dbReference type="GO" id="GO:0042586">
    <property type="term" value="F:peptide deformylase activity"/>
    <property type="evidence" value="ECO:0007669"/>
    <property type="project" value="UniProtKB-EC"/>
</dbReference>
<dbReference type="Proteomes" id="UP000295195">
    <property type="component" value="Unassembled WGS sequence"/>
</dbReference>
<evidence type="ECO:0000313" key="7">
    <source>
        <dbReference type="Proteomes" id="UP000067598"/>
    </source>
</evidence>
<dbReference type="Proteomes" id="UP000510660">
    <property type="component" value="Chromosome"/>
</dbReference>
<dbReference type="Proteomes" id="UP000067598">
    <property type="component" value="Unassembled WGS sequence"/>
</dbReference>
<dbReference type="AlphaFoldDB" id="A0A125P8W6"/>
<dbReference type="Pfam" id="PF01327">
    <property type="entry name" value="Pep_deformylase"/>
    <property type="match status" value="1"/>
</dbReference>
<name>A0A125P8W6_9LACO</name>
<evidence type="ECO:0000313" key="9">
    <source>
        <dbReference type="Proteomes" id="UP000295195"/>
    </source>
</evidence>
<dbReference type="EMBL" id="CP047415">
    <property type="protein sequence ID" value="QLL72988.1"/>
    <property type="molecule type" value="Genomic_DNA"/>
</dbReference>
<dbReference type="InterPro" id="IPR036821">
    <property type="entry name" value="Peptide_deformylase_sf"/>
</dbReference>
<keyword evidence="11" id="KW-1185">Reference proteome</keyword>
<dbReference type="EMBL" id="LJGP01000011">
    <property type="protein sequence ID" value="KWU04241.1"/>
    <property type="molecule type" value="Genomic_DNA"/>
</dbReference>
<dbReference type="EMBL" id="JBETVU010000012">
    <property type="protein sequence ID" value="MES5150424.1"/>
    <property type="molecule type" value="Genomic_DNA"/>
</dbReference>
<evidence type="ECO:0000313" key="8">
    <source>
        <dbReference type="Proteomes" id="UP000289808"/>
    </source>
</evidence>
<dbReference type="CDD" id="cd00487">
    <property type="entry name" value="Pep_deformylase"/>
    <property type="match status" value="1"/>
</dbReference>
<evidence type="ECO:0000313" key="6">
    <source>
        <dbReference type="EMBL" id="TDN34520.1"/>
    </source>
</evidence>
<dbReference type="Gene3D" id="3.90.45.10">
    <property type="entry name" value="Peptide deformylase"/>
    <property type="match status" value="1"/>
</dbReference>
<dbReference type="EC" id="3.5.1.88" evidence="3"/>
<evidence type="ECO:0000313" key="11">
    <source>
        <dbReference type="Proteomes" id="UP001434419"/>
    </source>
</evidence>
<dbReference type="NCBIfam" id="NF006670">
    <property type="entry name" value="PRK09218.1"/>
    <property type="match status" value="1"/>
</dbReference>
<reference evidence="4 10" key="4">
    <citation type="submission" date="2020-01" db="EMBL/GenBank/DDBJ databases">
        <title>Complete and circular genome sequences of six lactobacillus isolates from horses.</title>
        <authorList>
            <person name="Hassan H.M."/>
        </authorList>
    </citation>
    <scope>NUCLEOTIDE SEQUENCE [LARGE SCALE GENOMIC DNA]</scope>
    <source>
        <strain evidence="4 10">1D</strain>
    </source>
</reference>
<comment type="similarity">
    <text evidence="1">Belongs to the polypeptide deformylase family.</text>
</comment>
<evidence type="ECO:0000256" key="1">
    <source>
        <dbReference type="ARBA" id="ARBA00010759"/>
    </source>
</evidence>